<dbReference type="InterPro" id="IPR006680">
    <property type="entry name" value="Amidohydro-rel"/>
</dbReference>
<dbReference type="InterPro" id="IPR032466">
    <property type="entry name" value="Metal_Hydrolase"/>
</dbReference>
<dbReference type="AlphaFoldDB" id="A0A7G7MQA5"/>
<dbReference type="InterPro" id="IPR011059">
    <property type="entry name" value="Metal-dep_hydrolase_composite"/>
</dbReference>
<dbReference type="SUPFAM" id="SSF51556">
    <property type="entry name" value="Metallo-dependent hydrolases"/>
    <property type="match status" value="1"/>
</dbReference>
<organism evidence="3 4">
    <name type="scientific">Pseudonocardia petroleophila</name>
    <dbReference type="NCBI Taxonomy" id="37331"/>
    <lineage>
        <taxon>Bacteria</taxon>
        <taxon>Bacillati</taxon>
        <taxon>Actinomycetota</taxon>
        <taxon>Actinomycetes</taxon>
        <taxon>Pseudonocardiales</taxon>
        <taxon>Pseudonocardiaceae</taxon>
        <taxon>Pseudonocardia</taxon>
    </lineage>
</organism>
<feature type="domain" description="Amidohydrolase-related" evidence="2">
    <location>
        <begin position="60"/>
        <end position="416"/>
    </location>
</feature>
<dbReference type="Gene3D" id="2.30.40.10">
    <property type="entry name" value="Urease, subunit C, domain 1"/>
    <property type="match status" value="1"/>
</dbReference>
<dbReference type="InterPro" id="IPR057744">
    <property type="entry name" value="OTAase-like"/>
</dbReference>
<dbReference type="KEGG" id="ppel:H6H00_14465"/>
<evidence type="ECO:0000313" key="3">
    <source>
        <dbReference type="EMBL" id="QNG54966.1"/>
    </source>
</evidence>
<proteinExistence type="predicted"/>
<feature type="region of interest" description="Disordered" evidence="1">
    <location>
        <begin position="428"/>
        <end position="448"/>
    </location>
</feature>
<dbReference type="CDD" id="cd01299">
    <property type="entry name" value="Met_dep_hydrolase_A"/>
    <property type="match status" value="1"/>
</dbReference>
<dbReference type="SUPFAM" id="SSF51338">
    <property type="entry name" value="Composite domain of metallo-dependent hydrolases"/>
    <property type="match status" value="1"/>
</dbReference>
<evidence type="ECO:0000256" key="1">
    <source>
        <dbReference type="SAM" id="MobiDB-lite"/>
    </source>
</evidence>
<sequence>MLNAESMLLVHGRIFDGTDEEVIPDGAIWVEGEEIRRVGSMDQFDDVDESVPRIDLGGRFVMPGMTEAHSHLSYFNASSLQDLDMNCTAEATTIYAVENARTMLRCGYTSANSFGSLHAVDVAVRNAINSGVAPGPRYVACGRDVLGTGGMVDWNPDHLQLGMDGLALLADNPWEVRKVIRSVRKSGADTVKVYLDGEGMIESDLPGELSYTQEEADAAVDEGHRRSLRMLCHARSADAVIQAMKAGFDVIGHANYLNDEALERMREQRHRIFVSPAIHWQVGLYENGAQFGFSHDVLDSMGYKEEMVETIASVGKMKAAGIRVLPGGDFGLAWTPHGTYARDLQNFVEMFGYTPRETLVAATRDAGALVDFGGKVGTLEAGKFADIVVVDGDPLADITVMQDLDKITTVIKGGKIFHNTLPSGPRFDLGAKPGMSAGEKENVLASAQ</sequence>
<reference evidence="3 4" key="1">
    <citation type="submission" date="2020-08" db="EMBL/GenBank/DDBJ databases">
        <authorList>
            <person name="Mo P."/>
        </authorList>
    </citation>
    <scope>NUCLEOTIDE SEQUENCE [LARGE SCALE GENOMIC DNA]</scope>
    <source>
        <strain evidence="3 4">CGMCC 4.1532</strain>
    </source>
</reference>
<dbReference type="PANTHER" id="PTHR43135">
    <property type="entry name" value="ALPHA-D-RIBOSE 1-METHYLPHOSPHONATE 5-TRIPHOSPHATE DIPHOSPHATASE"/>
    <property type="match status" value="1"/>
</dbReference>
<keyword evidence="4" id="KW-1185">Reference proteome</keyword>
<accession>A0A7G7MQA5</accession>
<protein>
    <submittedName>
        <fullName evidence="3">Amidohydrolase family protein</fullName>
    </submittedName>
</protein>
<dbReference type="EMBL" id="CP060131">
    <property type="protein sequence ID" value="QNG54966.1"/>
    <property type="molecule type" value="Genomic_DNA"/>
</dbReference>
<name>A0A7G7MQA5_9PSEU</name>
<evidence type="ECO:0000259" key="2">
    <source>
        <dbReference type="Pfam" id="PF01979"/>
    </source>
</evidence>
<dbReference type="GO" id="GO:0016810">
    <property type="term" value="F:hydrolase activity, acting on carbon-nitrogen (but not peptide) bonds"/>
    <property type="evidence" value="ECO:0007669"/>
    <property type="project" value="InterPro"/>
</dbReference>
<dbReference type="PANTHER" id="PTHR43135:SF3">
    <property type="entry name" value="ALPHA-D-RIBOSE 1-METHYLPHOSPHONATE 5-TRIPHOSPHATE DIPHOSPHATASE"/>
    <property type="match status" value="1"/>
</dbReference>
<gene>
    <name evidence="3" type="ORF">H6H00_14465</name>
</gene>
<evidence type="ECO:0000313" key="4">
    <source>
        <dbReference type="Proteomes" id="UP000515728"/>
    </source>
</evidence>
<dbReference type="Pfam" id="PF01979">
    <property type="entry name" value="Amidohydro_1"/>
    <property type="match status" value="1"/>
</dbReference>
<dbReference type="Gene3D" id="3.20.20.140">
    <property type="entry name" value="Metal-dependent hydrolases"/>
    <property type="match status" value="1"/>
</dbReference>
<dbReference type="RefSeq" id="WP_185721765.1">
    <property type="nucleotide sequence ID" value="NZ_BAAAWI010000001.1"/>
</dbReference>
<dbReference type="Proteomes" id="UP000515728">
    <property type="component" value="Chromosome"/>
</dbReference>
<dbReference type="InterPro" id="IPR051781">
    <property type="entry name" value="Metallo-dep_Hydrolase"/>
</dbReference>